<reference evidence="1 2" key="1">
    <citation type="submission" date="2017-06" db="EMBL/GenBank/DDBJ databases">
        <authorList>
            <person name="Kim H.J."/>
            <person name="Triplett B.A."/>
        </authorList>
    </citation>
    <scope>NUCLEOTIDE SEQUENCE [LARGE SCALE GENOMIC DNA]</scope>
    <source>
        <strain evidence="1 2">DSM 43151</strain>
    </source>
</reference>
<gene>
    <name evidence="1" type="ORF">SAMN06264365_10583</name>
</gene>
<dbReference type="RefSeq" id="WP_089293797.1">
    <property type="nucleotide sequence ID" value="NZ_BOMU01000035.1"/>
</dbReference>
<accession>A0A238YPR6</accession>
<evidence type="ECO:0000313" key="1">
    <source>
        <dbReference type="EMBL" id="SNR73125.1"/>
    </source>
</evidence>
<dbReference type="InterPro" id="IPR025355">
    <property type="entry name" value="DUF4259"/>
</dbReference>
<name>A0A238YPR6_9ACTN</name>
<dbReference type="OrthoDB" id="3289829at2"/>
<proteinExistence type="predicted"/>
<dbReference type="Pfam" id="PF14078">
    <property type="entry name" value="DUF4259"/>
    <property type="match status" value="1"/>
</dbReference>
<dbReference type="AlphaFoldDB" id="A0A238YPR6"/>
<evidence type="ECO:0000313" key="2">
    <source>
        <dbReference type="Proteomes" id="UP000198415"/>
    </source>
</evidence>
<protein>
    <submittedName>
        <fullName evidence="1">Uncharacterized protein</fullName>
    </submittedName>
</protein>
<dbReference type="Proteomes" id="UP000198415">
    <property type="component" value="Unassembled WGS sequence"/>
</dbReference>
<sequence length="269" mass="28902">MTVFGAGAFSSDRAMEFLKELAEETPERRVGVLERLFHSVKNQPELVGRNFLPDQVVAAAAIVAATSLGGEQFDERLQALAANDPALDARLPTPAQGLAFSAALEALDSVADRWRQERSKDPDAAGASQTIAVLSQVLAHVSMLDDLDVIWNDACDYGADGEVPEDTPPGIEHLASLLRIHGSVMGGGLAFALEVNEPFRVRRAVEALHYFGLTATAELLEDILGRSLKGESSDSWPTDDDFDDLIDGDVLDSAFQAKAIEVPADFGRQ</sequence>
<organism evidence="1 2">
    <name type="scientific">Actinoplanes regularis</name>
    <dbReference type="NCBI Taxonomy" id="52697"/>
    <lineage>
        <taxon>Bacteria</taxon>
        <taxon>Bacillati</taxon>
        <taxon>Actinomycetota</taxon>
        <taxon>Actinomycetes</taxon>
        <taxon>Micromonosporales</taxon>
        <taxon>Micromonosporaceae</taxon>
        <taxon>Actinoplanes</taxon>
    </lineage>
</organism>
<dbReference type="EMBL" id="FZNR01000005">
    <property type="protein sequence ID" value="SNR73125.1"/>
    <property type="molecule type" value="Genomic_DNA"/>
</dbReference>
<keyword evidence="2" id="KW-1185">Reference proteome</keyword>